<dbReference type="InterPro" id="IPR013406">
    <property type="entry name" value="CHP02574_addiction_mod"/>
</dbReference>
<evidence type="ECO:0000313" key="1">
    <source>
        <dbReference type="EMBL" id="CAA6808575.1"/>
    </source>
</evidence>
<proteinExistence type="predicted"/>
<dbReference type="EMBL" id="CACVAR010000177">
    <property type="protein sequence ID" value="CAA6808575.1"/>
    <property type="molecule type" value="Genomic_DNA"/>
</dbReference>
<name>A0A6S6T163_9BACT</name>
<dbReference type="Pfam" id="PF09720">
    <property type="entry name" value="Unstab_antitox"/>
    <property type="match status" value="1"/>
</dbReference>
<organism evidence="1">
    <name type="scientific">uncultured Sulfurovum sp</name>
    <dbReference type="NCBI Taxonomy" id="269237"/>
    <lineage>
        <taxon>Bacteria</taxon>
        <taxon>Pseudomonadati</taxon>
        <taxon>Campylobacterota</taxon>
        <taxon>Epsilonproteobacteria</taxon>
        <taxon>Campylobacterales</taxon>
        <taxon>Sulfurovaceae</taxon>
        <taxon>Sulfurovum</taxon>
        <taxon>environmental samples</taxon>
    </lineage>
</organism>
<gene>
    <name evidence="1" type="ORF">HELGO_WM38893</name>
</gene>
<protein>
    <recommendedName>
        <fullName evidence="2">Addiction module protein</fullName>
    </recommendedName>
</protein>
<evidence type="ECO:0008006" key="2">
    <source>
        <dbReference type="Google" id="ProtNLM"/>
    </source>
</evidence>
<reference evidence="1" key="1">
    <citation type="submission" date="2020-01" db="EMBL/GenBank/DDBJ databases">
        <authorList>
            <person name="Meier V. D."/>
            <person name="Meier V D."/>
        </authorList>
    </citation>
    <scope>NUCLEOTIDE SEQUENCE</scope>
    <source>
        <strain evidence="1">HLG_WM_MAG_03</strain>
    </source>
</reference>
<accession>A0A6S6T163</accession>
<sequence length="73" mass="8194">MLLSNIEPVLSEALALSSTEKLLLIDKILASIYPVNKGVETVWNDESEERLSAYKNGNLPSIEEEDTLAKYKR</sequence>
<dbReference type="AlphaFoldDB" id="A0A6S6T163"/>